<protein>
    <submittedName>
        <fullName evidence="1">Uncharacterized protein</fullName>
    </submittedName>
</protein>
<dbReference type="AlphaFoldDB" id="A0A7X4LMU8"/>
<name>A0A7X4LMU8_9VIBR</name>
<organism evidence="1 2">
    <name type="scientific">Vibrio eleionomae</name>
    <dbReference type="NCBI Taxonomy" id="2653505"/>
    <lineage>
        <taxon>Bacteria</taxon>
        <taxon>Pseudomonadati</taxon>
        <taxon>Pseudomonadota</taxon>
        <taxon>Gammaproteobacteria</taxon>
        <taxon>Vibrionales</taxon>
        <taxon>Vibrionaceae</taxon>
        <taxon>Vibrio</taxon>
    </lineage>
</organism>
<sequence length="78" mass="8978">MKCPVWLEQIRKDDQPLLINGRVVKKTYSYALIESNTYYGVHFLHQTNCPSEVWEDMSLGNEVEYNLGFTFSGAAAFI</sequence>
<gene>
    <name evidence="1" type="ORF">F9817_17080</name>
</gene>
<dbReference type="RefSeq" id="WP_161157372.1">
    <property type="nucleotide sequence ID" value="NZ_WEKT01000040.1"/>
</dbReference>
<accession>A0A7X4LMU8</accession>
<dbReference type="Proteomes" id="UP000462621">
    <property type="component" value="Unassembled WGS sequence"/>
</dbReference>
<reference evidence="1 2" key="1">
    <citation type="submission" date="2019-10" db="EMBL/GenBank/DDBJ databases">
        <title>Vibrio sp. nov. isolated from a shrimp pond.</title>
        <authorList>
            <person name="Gomez-Gil B."/>
            <person name="Enciso-Ibarra J."/>
            <person name="Enciso-Ibarra K."/>
            <person name="Bolan-Mejia C."/>
        </authorList>
    </citation>
    <scope>NUCLEOTIDE SEQUENCE [LARGE SCALE GENOMIC DNA]</scope>
    <source>
        <strain evidence="1 2">CAIM 722</strain>
    </source>
</reference>
<evidence type="ECO:0000313" key="2">
    <source>
        <dbReference type="Proteomes" id="UP000462621"/>
    </source>
</evidence>
<comment type="caution">
    <text evidence="1">The sequence shown here is derived from an EMBL/GenBank/DDBJ whole genome shotgun (WGS) entry which is preliminary data.</text>
</comment>
<proteinExistence type="predicted"/>
<dbReference type="EMBL" id="WEKT01000040">
    <property type="protein sequence ID" value="MZI94892.1"/>
    <property type="molecule type" value="Genomic_DNA"/>
</dbReference>
<keyword evidence="2" id="KW-1185">Reference proteome</keyword>
<evidence type="ECO:0000313" key="1">
    <source>
        <dbReference type="EMBL" id="MZI94892.1"/>
    </source>
</evidence>